<organism evidence="2 3">
    <name type="scientific">Candidatus Nomurabacteria bacterium GW2011_GWA1_46_11</name>
    <dbReference type="NCBI Taxonomy" id="1618732"/>
    <lineage>
        <taxon>Bacteria</taxon>
        <taxon>Candidatus Nomuraibacteriota</taxon>
    </lineage>
</organism>
<proteinExistence type="predicted"/>
<evidence type="ECO:0000313" key="2">
    <source>
        <dbReference type="EMBL" id="KKU22501.1"/>
    </source>
</evidence>
<dbReference type="Proteomes" id="UP000034107">
    <property type="component" value="Unassembled WGS sequence"/>
</dbReference>
<keyword evidence="1" id="KW-0812">Transmembrane</keyword>
<sequence>MEKDNLKLKFCPICAIVSGAWLILSAGMAWEYLEARVFLTPTALFMGGTVVGIADQAEKRFRRVGKNPLAWKSTLISAGMILVYIAVSNLSKFTVMVEFTALLVTAAFLFSGRSQRQDMGERVRDIEEKMKQCC</sequence>
<protein>
    <submittedName>
        <fullName evidence="2">Uncharacterized protein</fullName>
    </submittedName>
</protein>
<evidence type="ECO:0000256" key="1">
    <source>
        <dbReference type="SAM" id="Phobius"/>
    </source>
</evidence>
<keyword evidence="1" id="KW-1133">Transmembrane helix</keyword>
<comment type="caution">
    <text evidence="2">The sequence shown here is derived from an EMBL/GenBank/DDBJ whole genome shotgun (WGS) entry which is preliminary data.</text>
</comment>
<reference evidence="2 3" key="1">
    <citation type="journal article" date="2015" name="Nature">
        <title>rRNA introns, odd ribosomes, and small enigmatic genomes across a large radiation of phyla.</title>
        <authorList>
            <person name="Brown C.T."/>
            <person name="Hug L.A."/>
            <person name="Thomas B.C."/>
            <person name="Sharon I."/>
            <person name="Castelle C.J."/>
            <person name="Singh A."/>
            <person name="Wilkins M.J."/>
            <person name="Williams K.H."/>
            <person name="Banfield J.F."/>
        </authorList>
    </citation>
    <scope>NUCLEOTIDE SEQUENCE [LARGE SCALE GENOMIC DNA]</scope>
</reference>
<feature type="transmembrane region" description="Helical" evidence="1">
    <location>
        <begin position="38"/>
        <end position="57"/>
    </location>
</feature>
<feature type="transmembrane region" description="Helical" evidence="1">
    <location>
        <begin position="12"/>
        <end position="32"/>
    </location>
</feature>
<feature type="transmembrane region" description="Helical" evidence="1">
    <location>
        <begin position="93"/>
        <end position="112"/>
    </location>
</feature>
<keyword evidence="1" id="KW-0472">Membrane</keyword>
<gene>
    <name evidence="2" type="ORF">UX31_C0001G0019</name>
</gene>
<dbReference type="EMBL" id="LCLS01000001">
    <property type="protein sequence ID" value="KKU22501.1"/>
    <property type="molecule type" value="Genomic_DNA"/>
</dbReference>
<evidence type="ECO:0000313" key="3">
    <source>
        <dbReference type="Proteomes" id="UP000034107"/>
    </source>
</evidence>
<feature type="transmembrane region" description="Helical" evidence="1">
    <location>
        <begin position="69"/>
        <end position="87"/>
    </location>
</feature>
<accession>A0A0G1NQ01</accession>
<name>A0A0G1NQ01_9BACT</name>
<dbReference type="AlphaFoldDB" id="A0A0G1NQ01"/>